<reference evidence="6 7" key="1">
    <citation type="submission" date="2018-02" db="EMBL/GenBank/DDBJ databases">
        <title>novel marine gammaproteobacteria from coastal saline agro ecosystem.</title>
        <authorList>
            <person name="Krishnan R."/>
            <person name="Ramesh Kumar N."/>
        </authorList>
    </citation>
    <scope>NUCLEOTIDE SEQUENCE [LARGE SCALE GENOMIC DNA]</scope>
    <source>
        <strain evidence="6 7">228</strain>
    </source>
</reference>
<keyword evidence="2" id="KW-0479">Metal-binding</keyword>
<protein>
    <submittedName>
        <fullName evidence="6">Succinylglutamate desuccinylase</fullName>
    </submittedName>
</protein>
<evidence type="ECO:0000313" key="6">
    <source>
        <dbReference type="EMBL" id="PPC74108.1"/>
    </source>
</evidence>
<dbReference type="Gene3D" id="3.40.630.10">
    <property type="entry name" value="Zn peptidases"/>
    <property type="match status" value="1"/>
</dbReference>
<accession>A0A2S5KH50</accession>
<evidence type="ECO:0000313" key="7">
    <source>
        <dbReference type="Proteomes" id="UP000238196"/>
    </source>
</evidence>
<proteinExistence type="predicted"/>
<dbReference type="Proteomes" id="UP000238196">
    <property type="component" value="Unassembled WGS sequence"/>
</dbReference>
<gene>
    <name evidence="6" type="ORF">C4K68_27225</name>
</gene>
<dbReference type="InterPro" id="IPR055438">
    <property type="entry name" value="AstE_AspA_cat"/>
</dbReference>
<dbReference type="PANTHER" id="PTHR37326">
    <property type="entry name" value="BLL3975 PROTEIN"/>
    <property type="match status" value="1"/>
</dbReference>
<evidence type="ECO:0000259" key="5">
    <source>
        <dbReference type="Pfam" id="PF24827"/>
    </source>
</evidence>
<name>A0A2S5KH50_9PROT</name>
<dbReference type="EMBL" id="PRLP01000167">
    <property type="protein sequence ID" value="PPC74108.1"/>
    <property type="molecule type" value="Genomic_DNA"/>
</dbReference>
<sequence length="373" mass="40710">MQTQHHPLKSATVGTSRSLTSLHYSNGKPGPKVYIQAGLHADENPGMLVLHYLRPLLQAAEDAGQIRGEIVVVPFANPIGLNQTLAMQFHGRFEFGNGQNFNRNYRDLAAMVTPLLEGKLGADADSNVAKIRAAMRSVMAQEKAVNELDSMRLVVQSLACDADIMLDLHCDSEAILHLYIHSDQQEEGAELARYLGSAVTMHAPASNGQPFDESASGPWAALREAFPDAAIPMACFASTVEYRGQKDVSTELATDDAERIFTYLRAQGAVDTGSLPVRPELPREVKDLAATDVIRAPVSGIVEYHREPGEMVREGDALVSLIDPLTNDRHTLVSGVDGLFYARNRIRFAHSDMELTFVSGDKVVRSGYLLSAR</sequence>
<evidence type="ECO:0000256" key="2">
    <source>
        <dbReference type="ARBA" id="ARBA00022723"/>
    </source>
</evidence>
<evidence type="ECO:0000256" key="4">
    <source>
        <dbReference type="ARBA" id="ARBA00022833"/>
    </source>
</evidence>
<dbReference type="OrthoDB" id="527673at2"/>
<dbReference type="GO" id="GO:0016788">
    <property type="term" value="F:hydrolase activity, acting on ester bonds"/>
    <property type="evidence" value="ECO:0007669"/>
    <property type="project" value="InterPro"/>
</dbReference>
<evidence type="ECO:0000256" key="3">
    <source>
        <dbReference type="ARBA" id="ARBA00022801"/>
    </source>
</evidence>
<dbReference type="CDD" id="cd06250">
    <property type="entry name" value="M14_PaAOTO_like"/>
    <property type="match status" value="1"/>
</dbReference>
<dbReference type="Pfam" id="PF24827">
    <property type="entry name" value="AstE_AspA_cat"/>
    <property type="match status" value="1"/>
</dbReference>
<dbReference type="GO" id="GO:0046872">
    <property type="term" value="F:metal ion binding"/>
    <property type="evidence" value="ECO:0007669"/>
    <property type="project" value="UniProtKB-KW"/>
</dbReference>
<dbReference type="PANTHER" id="PTHR37326:SF1">
    <property type="entry name" value="BLL3975 PROTEIN"/>
    <property type="match status" value="1"/>
</dbReference>
<comment type="caution">
    <text evidence="6">The sequence shown here is derived from an EMBL/GenBank/DDBJ whole genome shotgun (WGS) entry which is preliminary data.</text>
</comment>
<keyword evidence="3" id="KW-0378">Hydrolase</keyword>
<dbReference type="InterPro" id="IPR053138">
    <property type="entry name" value="N-alpha-Ac-DABA_deacetylase"/>
</dbReference>
<dbReference type="SUPFAM" id="SSF53187">
    <property type="entry name" value="Zn-dependent exopeptidases"/>
    <property type="match status" value="1"/>
</dbReference>
<dbReference type="AlphaFoldDB" id="A0A2S5KH50"/>
<organism evidence="6 7">
    <name type="scientific">Proteobacteria bacterium 228</name>
    <dbReference type="NCBI Taxonomy" id="2083153"/>
    <lineage>
        <taxon>Bacteria</taxon>
        <taxon>Pseudomonadati</taxon>
        <taxon>Pseudomonadota</taxon>
    </lineage>
</organism>
<feature type="domain" description="Succinylglutamate desuccinylase/Aspartoacylase catalytic" evidence="5">
    <location>
        <begin position="29"/>
        <end position="107"/>
    </location>
</feature>
<evidence type="ECO:0000256" key="1">
    <source>
        <dbReference type="ARBA" id="ARBA00001947"/>
    </source>
</evidence>
<comment type="cofactor">
    <cofactor evidence="1">
        <name>Zn(2+)</name>
        <dbReference type="ChEBI" id="CHEBI:29105"/>
    </cofactor>
</comment>
<keyword evidence="4" id="KW-0862">Zinc</keyword>